<name>A0A183PLY2_9TREM</name>
<dbReference type="SUPFAM" id="SSF89733">
    <property type="entry name" value="L-sulfolactate dehydrogenase-like"/>
    <property type="match status" value="1"/>
</dbReference>
<gene>
    <name evidence="2" type="ORF">SMTD_LOCUS15369</name>
</gene>
<proteinExistence type="inferred from homology"/>
<evidence type="ECO:0000256" key="1">
    <source>
        <dbReference type="ARBA" id="ARBA00006056"/>
    </source>
</evidence>
<organism evidence="2 3">
    <name type="scientific">Schistosoma mattheei</name>
    <dbReference type="NCBI Taxonomy" id="31246"/>
    <lineage>
        <taxon>Eukaryota</taxon>
        <taxon>Metazoa</taxon>
        <taxon>Spiralia</taxon>
        <taxon>Lophotrochozoa</taxon>
        <taxon>Platyhelminthes</taxon>
        <taxon>Trematoda</taxon>
        <taxon>Digenea</taxon>
        <taxon>Strigeidida</taxon>
        <taxon>Schistosomatoidea</taxon>
        <taxon>Schistosomatidae</taxon>
        <taxon>Schistosoma</taxon>
    </lineage>
</organism>
<dbReference type="AlphaFoldDB" id="A0A183PLY2"/>
<dbReference type="PANTHER" id="PTHR11091">
    <property type="entry name" value="OXIDOREDUCTASE-RELATED"/>
    <property type="match status" value="1"/>
</dbReference>
<reference evidence="2 3" key="1">
    <citation type="submission" date="2018-11" db="EMBL/GenBank/DDBJ databases">
        <authorList>
            <consortium name="Pathogen Informatics"/>
        </authorList>
    </citation>
    <scope>NUCLEOTIDE SEQUENCE [LARGE SCALE GENOMIC DNA]</scope>
    <source>
        <strain>Denwood</strain>
        <strain evidence="3">Zambia</strain>
    </source>
</reference>
<sequence>MRNLPPVDNQKPVVVPGDFEREHMTECDELGGIPYPPVLIESLNRLADQLKVDKMKIIKIL</sequence>
<accession>A0A183PLY2</accession>
<evidence type="ECO:0000313" key="2">
    <source>
        <dbReference type="EMBL" id="VDP68400.1"/>
    </source>
</evidence>
<keyword evidence="3" id="KW-1185">Reference proteome</keyword>
<protein>
    <submittedName>
        <fullName evidence="2">Uncharacterized protein</fullName>
    </submittedName>
</protein>
<dbReference type="STRING" id="31246.A0A183PLY2"/>
<comment type="similarity">
    <text evidence="1">Belongs to the LDH2/MDH2 oxidoreductase family.</text>
</comment>
<evidence type="ECO:0000313" key="3">
    <source>
        <dbReference type="Proteomes" id="UP000269396"/>
    </source>
</evidence>
<dbReference type="EMBL" id="UZAL01035760">
    <property type="protein sequence ID" value="VDP68400.1"/>
    <property type="molecule type" value="Genomic_DNA"/>
</dbReference>
<dbReference type="Proteomes" id="UP000269396">
    <property type="component" value="Unassembled WGS sequence"/>
</dbReference>
<dbReference type="InterPro" id="IPR036111">
    <property type="entry name" value="Mal/L-sulfo/L-lacto_DH-like_sf"/>
</dbReference>
<dbReference type="GO" id="GO:0016491">
    <property type="term" value="F:oxidoreductase activity"/>
    <property type="evidence" value="ECO:0007669"/>
    <property type="project" value="InterPro"/>
</dbReference>
<dbReference type="InterPro" id="IPR003767">
    <property type="entry name" value="Malate/L-lactate_DH-like"/>
</dbReference>
<dbReference type="PANTHER" id="PTHR11091:SF0">
    <property type="entry name" value="MALATE DEHYDROGENASE"/>
    <property type="match status" value="1"/>
</dbReference>